<accession>A0A9D4ZJW5</accession>
<gene>
    <name evidence="1" type="ORF">GOP47_0005979</name>
</gene>
<evidence type="ECO:0000313" key="2">
    <source>
        <dbReference type="Proteomes" id="UP000886520"/>
    </source>
</evidence>
<reference evidence="1" key="1">
    <citation type="submission" date="2021-01" db="EMBL/GenBank/DDBJ databases">
        <title>Adiantum capillus-veneris genome.</title>
        <authorList>
            <person name="Fang Y."/>
            <person name="Liao Q."/>
        </authorList>
    </citation>
    <scope>NUCLEOTIDE SEQUENCE</scope>
    <source>
        <strain evidence="1">H3</strain>
        <tissue evidence="1">Leaf</tissue>
    </source>
</reference>
<name>A0A9D4ZJW5_ADICA</name>
<dbReference type="Proteomes" id="UP000886520">
    <property type="component" value="Chromosome 6"/>
</dbReference>
<dbReference type="EMBL" id="JABFUD020000006">
    <property type="protein sequence ID" value="KAI5078308.1"/>
    <property type="molecule type" value="Genomic_DNA"/>
</dbReference>
<protein>
    <submittedName>
        <fullName evidence="1">Uncharacterized protein</fullName>
    </submittedName>
</protein>
<evidence type="ECO:0000313" key="1">
    <source>
        <dbReference type="EMBL" id="KAI5078308.1"/>
    </source>
</evidence>
<sequence length="63" mass="7360">MQGRLQGWYDRALKSCKGKGSAARLVWRSRWRRRWGWPPGLENGSRQAECPAYYCCKLSVEGR</sequence>
<organism evidence="1 2">
    <name type="scientific">Adiantum capillus-veneris</name>
    <name type="common">Maidenhair fern</name>
    <dbReference type="NCBI Taxonomy" id="13818"/>
    <lineage>
        <taxon>Eukaryota</taxon>
        <taxon>Viridiplantae</taxon>
        <taxon>Streptophyta</taxon>
        <taxon>Embryophyta</taxon>
        <taxon>Tracheophyta</taxon>
        <taxon>Polypodiopsida</taxon>
        <taxon>Polypodiidae</taxon>
        <taxon>Polypodiales</taxon>
        <taxon>Pteridineae</taxon>
        <taxon>Pteridaceae</taxon>
        <taxon>Vittarioideae</taxon>
        <taxon>Adiantum</taxon>
    </lineage>
</organism>
<dbReference type="AlphaFoldDB" id="A0A9D4ZJW5"/>
<keyword evidence="2" id="KW-1185">Reference proteome</keyword>
<comment type="caution">
    <text evidence="1">The sequence shown here is derived from an EMBL/GenBank/DDBJ whole genome shotgun (WGS) entry which is preliminary data.</text>
</comment>
<proteinExistence type="predicted"/>